<accession>A0ABR3W9X6</accession>
<comment type="caution">
    <text evidence="2">The sequence shown here is derived from an EMBL/GenBank/DDBJ whole genome shotgun (WGS) entry which is preliminary data.</text>
</comment>
<reference evidence="2 3" key="1">
    <citation type="journal article" date="2024" name="IMA Fungus">
        <title>IMA Genome - F19 : A genome assembly and annotation guide to empower mycologists, including annotated draft genome sequences of Ceratocystis pirilliformis, Diaporthe australafricana, Fusarium ophioides, Paecilomyces lecythidis, and Sporothrix stenoceras.</title>
        <authorList>
            <person name="Aylward J."/>
            <person name="Wilson A.M."/>
            <person name="Visagie C.M."/>
            <person name="Spraker J."/>
            <person name="Barnes I."/>
            <person name="Buitendag C."/>
            <person name="Ceriani C."/>
            <person name="Del Mar Angel L."/>
            <person name="du Plessis D."/>
            <person name="Fuchs T."/>
            <person name="Gasser K."/>
            <person name="Kramer D."/>
            <person name="Li W."/>
            <person name="Munsamy K."/>
            <person name="Piso A."/>
            <person name="Price J.L."/>
            <person name="Sonnekus B."/>
            <person name="Thomas C."/>
            <person name="van der Nest A."/>
            <person name="van Dijk A."/>
            <person name="van Heerden A."/>
            <person name="van Vuuren N."/>
            <person name="Yilmaz N."/>
            <person name="Duong T.A."/>
            <person name="van der Merwe N.A."/>
            <person name="Wingfield M.J."/>
            <person name="Wingfield B.D."/>
        </authorList>
    </citation>
    <scope>NUCLEOTIDE SEQUENCE [LARGE SCALE GENOMIC DNA]</scope>
    <source>
        <strain evidence="2 3">CMW 18300</strain>
    </source>
</reference>
<feature type="domain" description="2EXR" evidence="1">
    <location>
        <begin position="6"/>
        <end position="136"/>
    </location>
</feature>
<evidence type="ECO:0000313" key="3">
    <source>
        <dbReference type="Proteomes" id="UP001583177"/>
    </source>
</evidence>
<dbReference type="Pfam" id="PF20150">
    <property type="entry name" value="2EXR"/>
    <property type="match status" value="1"/>
</dbReference>
<evidence type="ECO:0000313" key="2">
    <source>
        <dbReference type="EMBL" id="KAL1856911.1"/>
    </source>
</evidence>
<name>A0ABR3W9X6_9PEZI</name>
<dbReference type="Proteomes" id="UP001583177">
    <property type="component" value="Unassembled WGS sequence"/>
</dbReference>
<gene>
    <name evidence="2" type="ORF">Daus18300_010565</name>
</gene>
<proteinExistence type="predicted"/>
<dbReference type="EMBL" id="JAWRVE010000118">
    <property type="protein sequence ID" value="KAL1856911.1"/>
    <property type="molecule type" value="Genomic_DNA"/>
</dbReference>
<organism evidence="2 3">
    <name type="scientific">Diaporthe australafricana</name>
    <dbReference type="NCBI Taxonomy" id="127596"/>
    <lineage>
        <taxon>Eukaryota</taxon>
        <taxon>Fungi</taxon>
        <taxon>Dikarya</taxon>
        <taxon>Ascomycota</taxon>
        <taxon>Pezizomycotina</taxon>
        <taxon>Sordariomycetes</taxon>
        <taxon>Sordariomycetidae</taxon>
        <taxon>Diaporthales</taxon>
        <taxon>Diaporthaceae</taxon>
        <taxon>Diaporthe</taxon>
    </lineage>
</organism>
<protein>
    <recommendedName>
        <fullName evidence="1">2EXR domain-containing protein</fullName>
    </recommendedName>
</protein>
<evidence type="ECO:0000259" key="1">
    <source>
        <dbReference type="Pfam" id="PF20150"/>
    </source>
</evidence>
<sequence>MKVDTFPLFLYLPAELRYMIIEEALLEEKHERVVLLDRQTHRVYPTQELAAKANPFLFVSEEFRRRALRVYTKVDVFDLGAPKAKQYGRERSWYMLPESFDYLGIDDDSDISQQIDREATNQGVHKGCMYINPTQDIFIVGIVPRLIAHSTPFRAITGIPIGPWGIPRDLVTAPLSESVRAKITTMREVEWDVGERDLYTGKCNFCGCVGFPCCTEGLDYLRGEDAVPFWLAYTSVSIESYGFYLLAAGKDMQKFFHDFTTLGGKACLEKWNPSSVQFDMGWLKDDTQ</sequence>
<keyword evidence="3" id="KW-1185">Reference proteome</keyword>
<dbReference type="InterPro" id="IPR045518">
    <property type="entry name" value="2EXR"/>
</dbReference>